<accession>A0A2P2J004</accession>
<protein>
    <submittedName>
        <fullName evidence="1">Uncharacterized protein</fullName>
    </submittedName>
</protein>
<organism evidence="1">
    <name type="scientific">Rhizophora mucronata</name>
    <name type="common">Asiatic mangrove</name>
    <dbReference type="NCBI Taxonomy" id="61149"/>
    <lineage>
        <taxon>Eukaryota</taxon>
        <taxon>Viridiplantae</taxon>
        <taxon>Streptophyta</taxon>
        <taxon>Embryophyta</taxon>
        <taxon>Tracheophyta</taxon>
        <taxon>Spermatophyta</taxon>
        <taxon>Magnoliopsida</taxon>
        <taxon>eudicotyledons</taxon>
        <taxon>Gunneridae</taxon>
        <taxon>Pentapetalae</taxon>
        <taxon>rosids</taxon>
        <taxon>fabids</taxon>
        <taxon>Malpighiales</taxon>
        <taxon>Rhizophoraceae</taxon>
        <taxon>Rhizophora</taxon>
    </lineage>
</organism>
<dbReference type="EMBL" id="GGEC01006316">
    <property type="protein sequence ID" value="MBW86799.1"/>
    <property type="molecule type" value="Transcribed_RNA"/>
</dbReference>
<evidence type="ECO:0000313" key="1">
    <source>
        <dbReference type="EMBL" id="MBW86799.1"/>
    </source>
</evidence>
<name>A0A2P2J004_RHIMU</name>
<sequence>MSLDEVEMFVLILMVPLFS</sequence>
<proteinExistence type="predicted"/>
<dbReference type="AlphaFoldDB" id="A0A2P2J004"/>
<reference evidence="1" key="1">
    <citation type="submission" date="2018-02" db="EMBL/GenBank/DDBJ databases">
        <title>Rhizophora mucronata_Transcriptome.</title>
        <authorList>
            <person name="Meera S.P."/>
            <person name="Sreeshan A."/>
            <person name="Augustine A."/>
        </authorList>
    </citation>
    <scope>NUCLEOTIDE SEQUENCE</scope>
    <source>
        <tissue evidence="1">Leaf</tissue>
    </source>
</reference>